<protein>
    <submittedName>
        <fullName evidence="1">Protein ROOT HAIR DEFECTIVE 3</fullName>
    </submittedName>
</protein>
<evidence type="ECO:0000313" key="2">
    <source>
        <dbReference type="Proteomes" id="UP001060215"/>
    </source>
</evidence>
<sequence>MSSYYSEPIIGDDVELDDDVSQGSTKRIRKLTPKVWNDFVKFKGPNGNDIADSTLLNHLFGTNFREMDAFRERHSQTTNSIWLAKCSGIEPCTLVMDLEGTDGRERGEDDTAFEKQSSFFALAVSDIMLINMIKDGNAETLYPRSSFAINCTGKGDVCKGDVVLFAQKELIPNRFISKQFGKRTTAGRVVKESYGAAKQQHTFTLQPLKYLSMADPIPIKFLVSYMLISYDFGCPYNTFIIYVILSALLHIVFFCGAVLLIFVWRIKIIMSFFVAVGKGLGAV</sequence>
<accession>A0ACC0G991</accession>
<gene>
    <name evidence="1" type="ORF">LOK49_LG10G01938</name>
</gene>
<comment type="caution">
    <text evidence="1">The sequence shown here is derived from an EMBL/GenBank/DDBJ whole genome shotgun (WGS) entry which is preliminary data.</text>
</comment>
<name>A0ACC0G991_9ERIC</name>
<proteinExistence type="predicted"/>
<evidence type="ECO:0000313" key="1">
    <source>
        <dbReference type="EMBL" id="KAI7997707.1"/>
    </source>
</evidence>
<keyword evidence="2" id="KW-1185">Reference proteome</keyword>
<reference evidence="1 2" key="1">
    <citation type="journal article" date="2022" name="Plant J.">
        <title>Chromosome-level genome of Camellia lanceoleosa provides a valuable resource for understanding genome evolution and self-incompatibility.</title>
        <authorList>
            <person name="Gong W."/>
            <person name="Xiao S."/>
            <person name="Wang L."/>
            <person name="Liao Z."/>
            <person name="Chang Y."/>
            <person name="Mo W."/>
            <person name="Hu G."/>
            <person name="Li W."/>
            <person name="Zhao G."/>
            <person name="Zhu H."/>
            <person name="Hu X."/>
            <person name="Ji K."/>
            <person name="Xiang X."/>
            <person name="Song Q."/>
            <person name="Yuan D."/>
            <person name="Jin S."/>
            <person name="Zhang L."/>
        </authorList>
    </citation>
    <scope>NUCLEOTIDE SEQUENCE [LARGE SCALE GENOMIC DNA]</scope>
    <source>
        <strain evidence="1">SQ_2022a</strain>
    </source>
</reference>
<dbReference type="Proteomes" id="UP001060215">
    <property type="component" value="Chromosome 10"/>
</dbReference>
<organism evidence="1 2">
    <name type="scientific">Camellia lanceoleosa</name>
    <dbReference type="NCBI Taxonomy" id="1840588"/>
    <lineage>
        <taxon>Eukaryota</taxon>
        <taxon>Viridiplantae</taxon>
        <taxon>Streptophyta</taxon>
        <taxon>Embryophyta</taxon>
        <taxon>Tracheophyta</taxon>
        <taxon>Spermatophyta</taxon>
        <taxon>Magnoliopsida</taxon>
        <taxon>eudicotyledons</taxon>
        <taxon>Gunneridae</taxon>
        <taxon>Pentapetalae</taxon>
        <taxon>asterids</taxon>
        <taxon>Ericales</taxon>
        <taxon>Theaceae</taxon>
        <taxon>Camellia</taxon>
    </lineage>
</organism>
<dbReference type="EMBL" id="CM045767">
    <property type="protein sequence ID" value="KAI7997707.1"/>
    <property type="molecule type" value="Genomic_DNA"/>
</dbReference>